<keyword evidence="5" id="KW-0333">Golgi apparatus</keyword>
<evidence type="ECO:0000256" key="7">
    <source>
        <dbReference type="SAM" id="SignalP"/>
    </source>
</evidence>
<accession>A0AAW1CWF1</accession>
<dbReference type="InterPro" id="IPR007577">
    <property type="entry name" value="GlycoTrfase_DXD_sugar-bd_CS"/>
</dbReference>
<dbReference type="Pfam" id="PF04488">
    <property type="entry name" value="Gly_transf_sug"/>
    <property type="match status" value="1"/>
</dbReference>
<dbReference type="InterPro" id="IPR007652">
    <property type="entry name" value="A1-4-GlycosylTfrase_dom"/>
</dbReference>
<name>A0AAW1CWF1_9HEMI</name>
<comment type="similarity">
    <text evidence="2">Belongs to the glycosyltransferase 32 family.</text>
</comment>
<sequence length="349" mass="40417">MQWPNNFTALMIIFLLALLIIAYSNLENLSDNINVNNIKERNEMLNSIFMQKYLIPNNSNIFFIETSCIFSEYNPEGIHLSSRQQCAIYSTAKMNPSRPVILYHSCPLHSNFYERSSEGSKQLLKLPNFFILNIKYDDILRGSIVENIIDDIKTSQYPVEHGADVLRLALLHRFGGAYMDLDFISIKPLDSLPKNVLSPESSYELSNGFLQFDHEGKGKEFLKIMLTDLSQHFQRNTWSGNGPEVVKYNFLKFCNITEGTKFTEVTSNPCEISICNISTFYPIFYPNWKYFFKPEHTDFVMKRLNNTIAVHFWNFLSKSEKIKIGENSTYEILARQYCPDILKSAGDLF</sequence>
<reference evidence="9 10" key="1">
    <citation type="submission" date="2022-12" db="EMBL/GenBank/DDBJ databases">
        <title>Chromosome-level genome assembly of true bugs.</title>
        <authorList>
            <person name="Ma L."/>
            <person name="Li H."/>
        </authorList>
    </citation>
    <scope>NUCLEOTIDE SEQUENCE [LARGE SCALE GENOMIC DNA]</scope>
    <source>
        <strain evidence="9">Lab_2022b</strain>
    </source>
</reference>
<evidence type="ECO:0000256" key="3">
    <source>
        <dbReference type="ARBA" id="ARBA00022676"/>
    </source>
</evidence>
<keyword evidence="10" id="KW-1185">Reference proteome</keyword>
<dbReference type="GO" id="GO:0016758">
    <property type="term" value="F:hexosyltransferase activity"/>
    <property type="evidence" value="ECO:0007669"/>
    <property type="project" value="TreeGrafter"/>
</dbReference>
<evidence type="ECO:0000256" key="2">
    <source>
        <dbReference type="ARBA" id="ARBA00009003"/>
    </source>
</evidence>
<keyword evidence="4" id="KW-0808">Transferase</keyword>
<dbReference type="InterPro" id="IPR051981">
    <property type="entry name" value="Glycosyltransf_32"/>
</dbReference>
<feature type="domain" description="Alpha 1,4-glycosyltransferase" evidence="8">
    <location>
        <begin position="215"/>
        <end position="344"/>
    </location>
</feature>
<dbReference type="AlphaFoldDB" id="A0AAW1CWF1"/>
<keyword evidence="7" id="KW-0732">Signal</keyword>
<evidence type="ECO:0000313" key="10">
    <source>
        <dbReference type="Proteomes" id="UP001461498"/>
    </source>
</evidence>
<comment type="subcellular location">
    <subcellularLocation>
        <location evidence="1">Golgi apparatus membrane</location>
        <topology evidence="1">Single-pass type II membrane protein</topology>
    </subcellularLocation>
</comment>
<protein>
    <recommendedName>
        <fullName evidence="8">Alpha 1,4-glycosyltransferase domain-containing protein</fullName>
    </recommendedName>
</protein>
<gene>
    <name evidence="9" type="ORF">O3M35_011755</name>
</gene>
<dbReference type="Pfam" id="PF04572">
    <property type="entry name" value="Gb3_synth"/>
    <property type="match status" value="1"/>
</dbReference>
<dbReference type="Gene3D" id="3.90.550.20">
    <property type="match status" value="1"/>
</dbReference>
<dbReference type="GO" id="GO:0000139">
    <property type="term" value="C:Golgi membrane"/>
    <property type="evidence" value="ECO:0007669"/>
    <property type="project" value="UniProtKB-SubCell"/>
</dbReference>
<feature type="chain" id="PRO_5043508675" description="Alpha 1,4-glycosyltransferase domain-containing protein" evidence="7">
    <location>
        <begin position="27"/>
        <end position="349"/>
    </location>
</feature>
<dbReference type="GO" id="GO:0006688">
    <property type="term" value="P:glycosphingolipid biosynthetic process"/>
    <property type="evidence" value="ECO:0007669"/>
    <property type="project" value="TreeGrafter"/>
</dbReference>
<dbReference type="SUPFAM" id="SSF53448">
    <property type="entry name" value="Nucleotide-diphospho-sugar transferases"/>
    <property type="match status" value="1"/>
</dbReference>
<dbReference type="Proteomes" id="UP001461498">
    <property type="component" value="Unassembled WGS sequence"/>
</dbReference>
<evidence type="ECO:0000313" key="9">
    <source>
        <dbReference type="EMBL" id="KAK9503121.1"/>
    </source>
</evidence>
<comment type="caution">
    <text evidence="9">The sequence shown here is derived from an EMBL/GenBank/DDBJ whole genome shotgun (WGS) entry which is preliminary data.</text>
</comment>
<evidence type="ECO:0000256" key="5">
    <source>
        <dbReference type="ARBA" id="ARBA00023034"/>
    </source>
</evidence>
<proteinExistence type="inferred from homology"/>
<dbReference type="PANTHER" id="PTHR12042:SF21">
    <property type="entry name" value="ALPHA1,4-GALACTOSYLTRANSFERASE 1-RELATED"/>
    <property type="match status" value="1"/>
</dbReference>
<evidence type="ECO:0000256" key="1">
    <source>
        <dbReference type="ARBA" id="ARBA00004323"/>
    </source>
</evidence>
<keyword evidence="6" id="KW-0472">Membrane</keyword>
<feature type="signal peptide" evidence="7">
    <location>
        <begin position="1"/>
        <end position="26"/>
    </location>
</feature>
<evidence type="ECO:0000259" key="8">
    <source>
        <dbReference type="Pfam" id="PF04572"/>
    </source>
</evidence>
<organism evidence="9 10">
    <name type="scientific">Rhynocoris fuscipes</name>
    <dbReference type="NCBI Taxonomy" id="488301"/>
    <lineage>
        <taxon>Eukaryota</taxon>
        <taxon>Metazoa</taxon>
        <taxon>Ecdysozoa</taxon>
        <taxon>Arthropoda</taxon>
        <taxon>Hexapoda</taxon>
        <taxon>Insecta</taxon>
        <taxon>Pterygota</taxon>
        <taxon>Neoptera</taxon>
        <taxon>Paraneoptera</taxon>
        <taxon>Hemiptera</taxon>
        <taxon>Heteroptera</taxon>
        <taxon>Panheteroptera</taxon>
        <taxon>Cimicomorpha</taxon>
        <taxon>Reduviidae</taxon>
        <taxon>Harpactorinae</taxon>
        <taxon>Harpactorini</taxon>
        <taxon>Rhynocoris</taxon>
    </lineage>
</organism>
<dbReference type="EMBL" id="JAPXFL010000008">
    <property type="protein sequence ID" value="KAK9503121.1"/>
    <property type="molecule type" value="Genomic_DNA"/>
</dbReference>
<keyword evidence="3" id="KW-0328">Glycosyltransferase</keyword>
<dbReference type="InterPro" id="IPR029044">
    <property type="entry name" value="Nucleotide-diphossugar_trans"/>
</dbReference>
<evidence type="ECO:0000256" key="6">
    <source>
        <dbReference type="ARBA" id="ARBA00023136"/>
    </source>
</evidence>
<evidence type="ECO:0000256" key="4">
    <source>
        <dbReference type="ARBA" id="ARBA00022679"/>
    </source>
</evidence>
<dbReference type="PANTHER" id="PTHR12042">
    <property type="entry name" value="LACTOSYLCERAMIDE 4-ALPHA-GALACTOSYLTRANSFERASE ALPHA- 1,4-GALACTOSYLTRANSFERASE"/>
    <property type="match status" value="1"/>
</dbReference>